<name>A0A0G1IBP6_9BACT</name>
<dbReference type="AlphaFoldDB" id="A0A0G1IBP6"/>
<dbReference type="Pfam" id="PF12974">
    <property type="entry name" value="Phosphonate-bd"/>
    <property type="match status" value="1"/>
</dbReference>
<dbReference type="SUPFAM" id="SSF53850">
    <property type="entry name" value="Periplasmic binding protein-like II"/>
    <property type="match status" value="1"/>
</dbReference>
<organism evidence="2 3">
    <name type="scientific">Candidatus Giovannonibacteria bacterium GW2011_GWB1_44_23</name>
    <dbReference type="NCBI Taxonomy" id="1618652"/>
    <lineage>
        <taxon>Bacteria</taxon>
        <taxon>Candidatus Giovannoniibacteriota</taxon>
    </lineage>
</organism>
<accession>A0A0G1IBP6</accession>
<proteinExistence type="predicted"/>
<feature type="transmembrane region" description="Helical" evidence="1">
    <location>
        <begin position="6"/>
        <end position="24"/>
    </location>
</feature>
<sequence>MANLKTSLLVAGAVVLLVAVFWWIQPNFWKKEPVKEPVKVQYQVAAGGANELRAQVIKKYGIDKKHGIDFEIVTTDPGELERRIANGESYLADISPFTILAAKQKNINLLVISPSVLYRYHVLVSIDSHIASVQELKGKKIGTQPKVTAAYIATAIALKAGGIDVEKDVSMVFGNIPQTAAAVEKGEADAAMVAYPPAASLIASGKFKSAAALGDIWSQKEGGLVLPFVALVANKDWYEHNKDTAKRAVETILDAGRFIQERPSAISELTDYLNKYNLNTPPIRALLETNSPKQFPNNYGEKEVMAFERYFAQAKELKIIPADAPMDSFLVKPSELGL</sequence>
<evidence type="ECO:0000256" key="1">
    <source>
        <dbReference type="SAM" id="Phobius"/>
    </source>
</evidence>
<keyword evidence="1" id="KW-0812">Transmembrane</keyword>
<dbReference type="PANTHER" id="PTHR30024">
    <property type="entry name" value="ALIPHATIC SULFONATES-BINDING PROTEIN-RELATED"/>
    <property type="match status" value="1"/>
</dbReference>
<comment type="caution">
    <text evidence="2">The sequence shown here is derived from an EMBL/GenBank/DDBJ whole genome shotgun (WGS) entry which is preliminary data.</text>
</comment>
<dbReference type="EMBL" id="LCIN01000013">
    <property type="protein sequence ID" value="KKT56841.1"/>
    <property type="molecule type" value="Genomic_DNA"/>
</dbReference>
<protein>
    <submittedName>
        <fullName evidence="2">ABC nitrate/sulfonate/bicarbonate family transporter, periplasmic ligand binding protein</fullName>
    </submittedName>
</protein>
<evidence type="ECO:0000313" key="2">
    <source>
        <dbReference type="EMBL" id="KKT56841.1"/>
    </source>
</evidence>
<keyword evidence="1" id="KW-0472">Membrane</keyword>
<dbReference type="Proteomes" id="UP000033977">
    <property type="component" value="Unassembled WGS sequence"/>
</dbReference>
<dbReference type="PANTHER" id="PTHR30024:SF17">
    <property type="entry name" value="SOLUTE-BINDING PROTEIN FAMILY 3_N-TERMINAL DOMAIN-CONTAINING PROTEIN"/>
    <property type="match status" value="1"/>
</dbReference>
<reference evidence="2 3" key="1">
    <citation type="journal article" date="2015" name="Nature">
        <title>rRNA introns, odd ribosomes, and small enigmatic genomes across a large radiation of phyla.</title>
        <authorList>
            <person name="Brown C.T."/>
            <person name="Hug L.A."/>
            <person name="Thomas B.C."/>
            <person name="Sharon I."/>
            <person name="Castelle C.J."/>
            <person name="Singh A."/>
            <person name="Wilkins M.J."/>
            <person name="Williams K.H."/>
            <person name="Banfield J.F."/>
        </authorList>
    </citation>
    <scope>NUCLEOTIDE SEQUENCE [LARGE SCALE GENOMIC DNA]</scope>
</reference>
<keyword evidence="1" id="KW-1133">Transmembrane helix</keyword>
<evidence type="ECO:0000313" key="3">
    <source>
        <dbReference type="Proteomes" id="UP000033977"/>
    </source>
</evidence>
<gene>
    <name evidence="2" type="ORF">UW49_C0013G0004</name>
</gene>
<dbReference type="Gene3D" id="3.40.190.10">
    <property type="entry name" value="Periplasmic binding protein-like II"/>
    <property type="match status" value="1"/>
</dbReference>